<protein>
    <submittedName>
        <fullName evidence="1">Uncharacterized protein</fullName>
    </submittedName>
</protein>
<name>A0A0N9HSR7_9PSEU</name>
<organism evidence="1 2">
    <name type="scientific">Kibdelosporangium phytohabitans</name>
    <dbReference type="NCBI Taxonomy" id="860235"/>
    <lineage>
        <taxon>Bacteria</taxon>
        <taxon>Bacillati</taxon>
        <taxon>Actinomycetota</taxon>
        <taxon>Actinomycetes</taxon>
        <taxon>Pseudonocardiales</taxon>
        <taxon>Pseudonocardiaceae</taxon>
        <taxon>Kibdelosporangium</taxon>
    </lineage>
</organism>
<keyword evidence="2" id="KW-1185">Reference proteome</keyword>
<dbReference type="STRING" id="860235.AOZ06_28200"/>
<reference evidence="1 2" key="1">
    <citation type="submission" date="2015-07" db="EMBL/GenBank/DDBJ databases">
        <title>Genome sequencing of Kibdelosporangium phytohabitans.</title>
        <authorList>
            <person name="Qin S."/>
            <person name="Xing K."/>
        </authorList>
    </citation>
    <scope>NUCLEOTIDE SEQUENCE [LARGE SCALE GENOMIC DNA]</scope>
    <source>
        <strain evidence="1 2">KLBMP1111</strain>
    </source>
</reference>
<dbReference type="AlphaFoldDB" id="A0A0N9HSR7"/>
<evidence type="ECO:0000313" key="1">
    <source>
        <dbReference type="EMBL" id="ALG10257.1"/>
    </source>
</evidence>
<accession>A0A0N9HSR7</accession>
<gene>
    <name evidence="1" type="ORF">AOZ06_28200</name>
</gene>
<evidence type="ECO:0000313" key="2">
    <source>
        <dbReference type="Proteomes" id="UP000063699"/>
    </source>
</evidence>
<dbReference type="KEGG" id="kphy:AOZ06_28200"/>
<dbReference type="Proteomes" id="UP000063699">
    <property type="component" value="Chromosome"/>
</dbReference>
<dbReference type="EMBL" id="CP012752">
    <property type="protein sequence ID" value="ALG10257.1"/>
    <property type="molecule type" value="Genomic_DNA"/>
</dbReference>
<sequence>MYRRTTVCASAATVRTVRFFNSPRLRPSRTRSRCQQTDTASTATHRISSASLLPATLTLACAAPASASAVMLASPVNRAFAVPR</sequence>
<proteinExistence type="predicted"/>